<feature type="domain" description="EF-hand" evidence="7">
    <location>
        <begin position="192"/>
        <end position="227"/>
    </location>
</feature>
<name>A0A7S1LXU9_ALECA</name>
<dbReference type="SMART" id="SM00054">
    <property type="entry name" value="EFh"/>
    <property type="match status" value="2"/>
</dbReference>
<evidence type="ECO:0000313" key="8">
    <source>
        <dbReference type="EMBL" id="CAD9114642.1"/>
    </source>
</evidence>
<dbReference type="Pfam" id="PF13499">
    <property type="entry name" value="EF-hand_7"/>
    <property type="match status" value="1"/>
</dbReference>
<dbReference type="SUPFAM" id="SSF47473">
    <property type="entry name" value="EF-hand"/>
    <property type="match status" value="1"/>
</dbReference>
<dbReference type="GO" id="GO:0001518">
    <property type="term" value="C:voltage-gated sodium channel complex"/>
    <property type="evidence" value="ECO:0007669"/>
    <property type="project" value="TreeGrafter"/>
</dbReference>
<evidence type="ECO:0000259" key="7">
    <source>
        <dbReference type="PROSITE" id="PS50222"/>
    </source>
</evidence>
<dbReference type="InterPro" id="IPR002048">
    <property type="entry name" value="EF_hand_dom"/>
</dbReference>
<feature type="domain" description="EF-hand" evidence="7">
    <location>
        <begin position="149"/>
        <end position="184"/>
    </location>
</feature>
<keyword evidence="5 6" id="KW-0472">Membrane</keyword>
<feature type="transmembrane region" description="Helical" evidence="6">
    <location>
        <begin position="71"/>
        <end position="90"/>
    </location>
</feature>
<dbReference type="InterPro" id="IPR005821">
    <property type="entry name" value="Ion_trans_dom"/>
</dbReference>
<evidence type="ECO:0000256" key="5">
    <source>
        <dbReference type="ARBA" id="ARBA00023136"/>
    </source>
</evidence>
<feature type="transmembrane region" description="Helical" evidence="6">
    <location>
        <begin position="102"/>
        <end position="125"/>
    </location>
</feature>
<dbReference type="InterPro" id="IPR043203">
    <property type="entry name" value="VGCC_Ca_Na"/>
</dbReference>
<evidence type="ECO:0000256" key="2">
    <source>
        <dbReference type="ARBA" id="ARBA00022692"/>
    </source>
</evidence>
<comment type="subcellular location">
    <subcellularLocation>
        <location evidence="1">Membrane</location>
        <topology evidence="1">Multi-pass membrane protein</topology>
    </subcellularLocation>
</comment>
<dbReference type="PROSITE" id="PS50222">
    <property type="entry name" value="EF_HAND_2"/>
    <property type="match status" value="2"/>
</dbReference>
<dbReference type="InterPro" id="IPR018247">
    <property type="entry name" value="EF_Hand_1_Ca_BS"/>
</dbReference>
<keyword evidence="3" id="KW-0106">Calcium</keyword>
<dbReference type="CDD" id="cd00051">
    <property type="entry name" value="EFh"/>
    <property type="match status" value="1"/>
</dbReference>
<dbReference type="AlphaFoldDB" id="A0A7S1LXU9"/>
<dbReference type="PANTHER" id="PTHR10037">
    <property type="entry name" value="VOLTAGE-GATED CATION CHANNEL CALCIUM AND SODIUM"/>
    <property type="match status" value="1"/>
</dbReference>
<evidence type="ECO:0000256" key="3">
    <source>
        <dbReference type="ARBA" id="ARBA00022837"/>
    </source>
</evidence>
<protein>
    <recommendedName>
        <fullName evidence="7">EF-hand domain-containing protein</fullName>
    </recommendedName>
</protein>
<sequence>MARVLRLMVKFQTLWLLVEGLMNSLQTLTWTFVIILLLLYIFAVLGIELIIPDPSAGIEYNQIVEDNFQDLFRAMLTLMQGLTLDSLGGIYRPILLVKPYLFFYFIAFILIVSIALMNLVTALMVESALDQASKDKDRIKKLLSIKREELAEKLRDIFRMMDKDGSGMLELTEMMMAPQEAQDLLQELAQTSDPLDIKQIFHMLDYDNSGQVGIDEFTEGIVKVQDGTPLEILCIKRQCADVLDMLREHVGTTYSTNSNLARKERSSGFFPKKTSAWRMHAPVPTLAVPANTAAPRDIAPRDLV</sequence>
<gene>
    <name evidence="8" type="ORF">ACAT0790_LOCUS14217</name>
</gene>
<feature type="transmembrane region" description="Helical" evidence="6">
    <location>
        <begin position="30"/>
        <end position="51"/>
    </location>
</feature>
<dbReference type="GO" id="GO:0005509">
    <property type="term" value="F:calcium ion binding"/>
    <property type="evidence" value="ECO:0007669"/>
    <property type="project" value="InterPro"/>
</dbReference>
<dbReference type="GO" id="GO:0008332">
    <property type="term" value="F:low voltage-gated calcium channel activity"/>
    <property type="evidence" value="ECO:0007669"/>
    <property type="project" value="TreeGrafter"/>
</dbReference>
<dbReference type="Gene3D" id="1.10.238.10">
    <property type="entry name" value="EF-hand"/>
    <property type="match status" value="1"/>
</dbReference>
<evidence type="ECO:0000256" key="1">
    <source>
        <dbReference type="ARBA" id="ARBA00004141"/>
    </source>
</evidence>
<dbReference type="Gene3D" id="1.10.287.70">
    <property type="match status" value="1"/>
</dbReference>
<keyword evidence="4 6" id="KW-1133">Transmembrane helix</keyword>
<proteinExistence type="predicted"/>
<dbReference type="SUPFAM" id="SSF81324">
    <property type="entry name" value="Voltage-gated potassium channels"/>
    <property type="match status" value="1"/>
</dbReference>
<dbReference type="EMBL" id="HBGE01023489">
    <property type="protein sequence ID" value="CAD9114642.1"/>
    <property type="molecule type" value="Transcribed_RNA"/>
</dbReference>
<dbReference type="GO" id="GO:0005248">
    <property type="term" value="F:voltage-gated sodium channel activity"/>
    <property type="evidence" value="ECO:0007669"/>
    <property type="project" value="TreeGrafter"/>
</dbReference>
<accession>A0A7S1LXU9</accession>
<dbReference type="InterPro" id="IPR011992">
    <property type="entry name" value="EF-hand-dom_pair"/>
</dbReference>
<evidence type="ECO:0000256" key="4">
    <source>
        <dbReference type="ARBA" id="ARBA00022989"/>
    </source>
</evidence>
<keyword evidence="2 6" id="KW-0812">Transmembrane</keyword>
<dbReference type="PANTHER" id="PTHR10037:SF230">
    <property type="entry name" value="CA[2+]-CHANNEL PROTEIN ALPHA[[1]] SUBUNIT T, ISOFORM F"/>
    <property type="match status" value="1"/>
</dbReference>
<organism evidence="8">
    <name type="scientific">Alexandrium catenella</name>
    <name type="common">Red tide dinoflagellate</name>
    <name type="synonym">Gonyaulax catenella</name>
    <dbReference type="NCBI Taxonomy" id="2925"/>
    <lineage>
        <taxon>Eukaryota</taxon>
        <taxon>Sar</taxon>
        <taxon>Alveolata</taxon>
        <taxon>Dinophyceae</taxon>
        <taxon>Gonyaulacales</taxon>
        <taxon>Pyrocystaceae</taxon>
        <taxon>Alexandrium</taxon>
    </lineage>
</organism>
<dbReference type="GO" id="GO:0070509">
    <property type="term" value="P:calcium ion import"/>
    <property type="evidence" value="ECO:0007669"/>
    <property type="project" value="TreeGrafter"/>
</dbReference>
<dbReference type="Pfam" id="PF00520">
    <property type="entry name" value="Ion_trans"/>
    <property type="match status" value="1"/>
</dbReference>
<dbReference type="PROSITE" id="PS00018">
    <property type="entry name" value="EF_HAND_1"/>
    <property type="match status" value="2"/>
</dbReference>
<evidence type="ECO:0000256" key="6">
    <source>
        <dbReference type="SAM" id="Phobius"/>
    </source>
</evidence>
<dbReference type="GO" id="GO:0086010">
    <property type="term" value="P:membrane depolarization during action potential"/>
    <property type="evidence" value="ECO:0007669"/>
    <property type="project" value="TreeGrafter"/>
</dbReference>
<reference evidence="8" key="1">
    <citation type="submission" date="2021-01" db="EMBL/GenBank/DDBJ databases">
        <authorList>
            <person name="Corre E."/>
            <person name="Pelletier E."/>
            <person name="Niang G."/>
            <person name="Scheremetjew M."/>
            <person name="Finn R."/>
            <person name="Kale V."/>
            <person name="Holt S."/>
            <person name="Cochrane G."/>
            <person name="Meng A."/>
            <person name="Brown T."/>
            <person name="Cohen L."/>
        </authorList>
    </citation>
    <scope>NUCLEOTIDE SEQUENCE</scope>
    <source>
        <strain evidence="8">OF101</strain>
    </source>
</reference>